<proteinExistence type="inferred from homology"/>
<evidence type="ECO:0000256" key="2">
    <source>
        <dbReference type="ARBA" id="ARBA00004580"/>
    </source>
</evidence>
<evidence type="ECO:0000313" key="12">
    <source>
        <dbReference type="Proteomes" id="UP001353858"/>
    </source>
</evidence>
<dbReference type="InterPro" id="IPR047078">
    <property type="entry name" value="RhoGAP_OCRL1"/>
</dbReference>
<evidence type="ECO:0000256" key="5">
    <source>
        <dbReference type="ARBA" id="ARBA00022801"/>
    </source>
</evidence>
<dbReference type="SUPFAM" id="SSF56219">
    <property type="entry name" value="DNase I-like"/>
    <property type="match status" value="1"/>
</dbReference>
<dbReference type="InterPro" id="IPR000300">
    <property type="entry name" value="IPPc"/>
</dbReference>
<feature type="compositionally biased region" description="Basic and acidic residues" evidence="9">
    <location>
        <begin position="887"/>
        <end position="896"/>
    </location>
</feature>
<dbReference type="SMART" id="SM00324">
    <property type="entry name" value="RhoGAP"/>
    <property type="match status" value="1"/>
</dbReference>
<organism evidence="11 12">
    <name type="scientific">Aquatica leii</name>
    <dbReference type="NCBI Taxonomy" id="1421715"/>
    <lineage>
        <taxon>Eukaryota</taxon>
        <taxon>Metazoa</taxon>
        <taxon>Ecdysozoa</taxon>
        <taxon>Arthropoda</taxon>
        <taxon>Hexapoda</taxon>
        <taxon>Insecta</taxon>
        <taxon>Pterygota</taxon>
        <taxon>Neoptera</taxon>
        <taxon>Endopterygota</taxon>
        <taxon>Coleoptera</taxon>
        <taxon>Polyphaga</taxon>
        <taxon>Elateriformia</taxon>
        <taxon>Elateroidea</taxon>
        <taxon>Lampyridae</taxon>
        <taxon>Luciolinae</taxon>
        <taxon>Aquatica</taxon>
    </lineage>
</organism>
<dbReference type="Gene3D" id="2.60.40.10">
    <property type="entry name" value="Immunoglobulins"/>
    <property type="match status" value="1"/>
</dbReference>
<gene>
    <name evidence="11" type="ORF">RN001_012727</name>
</gene>
<evidence type="ECO:0000256" key="3">
    <source>
        <dbReference type="ARBA" id="ARBA00005910"/>
    </source>
</evidence>
<feature type="domain" description="Rho-GAP" evidence="10">
    <location>
        <begin position="643"/>
        <end position="834"/>
    </location>
</feature>
<dbReference type="Gene3D" id="1.10.555.10">
    <property type="entry name" value="Rho GTPase activation protein"/>
    <property type="match status" value="1"/>
</dbReference>
<dbReference type="GO" id="GO:0004439">
    <property type="term" value="F:phosphatidylinositol-4,5-bisphosphate 5-phosphatase activity"/>
    <property type="evidence" value="ECO:0007669"/>
    <property type="project" value="TreeGrafter"/>
</dbReference>
<reference evidence="12" key="1">
    <citation type="submission" date="2023-01" db="EMBL/GenBank/DDBJ databases">
        <title>Key to firefly adult light organ development and bioluminescence: homeobox transcription factors regulate luciferase expression and transportation to peroxisome.</title>
        <authorList>
            <person name="Fu X."/>
        </authorList>
    </citation>
    <scope>NUCLEOTIDE SEQUENCE [LARGE SCALE GENOMIC DNA]</scope>
</reference>
<comment type="subcellular location">
    <subcellularLocation>
        <location evidence="2">Cytoplasmic vesicle</location>
        <location evidence="2">Phagosome membrane</location>
    </subcellularLocation>
    <subcellularLocation>
        <location evidence="1">Early endosome membrane</location>
    </subcellularLocation>
</comment>
<evidence type="ECO:0000256" key="6">
    <source>
        <dbReference type="ARBA" id="ARBA00023098"/>
    </source>
</evidence>
<keyword evidence="12" id="KW-1185">Reference proteome</keyword>
<dbReference type="PANTHER" id="PTHR11200:SF300">
    <property type="entry name" value="TYPE II INOSITOL 1,4,5-TRISPHOSPHATE 5-PHOSPHATASE"/>
    <property type="match status" value="1"/>
</dbReference>
<accession>A0AAN7Q1W9</accession>
<keyword evidence="7" id="KW-0472">Membrane</keyword>
<dbReference type="FunFam" id="3.60.10.10:FF:000004">
    <property type="entry name" value="Type II inositol 1,4,5-trisphosphate 5-phosphatase"/>
    <property type="match status" value="1"/>
</dbReference>
<keyword evidence="4" id="KW-0967">Endosome</keyword>
<dbReference type="InterPro" id="IPR036691">
    <property type="entry name" value="Endo/exonu/phosph_ase_sf"/>
</dbReference>
<dbReference type="PANTHER" id="PTHR11200">
    <property type="entry name" value="INOSITOL 5-PHOSPHATASE"/>
    <property type="match status" value="1"/>
</dbReference>
<dbReference type="Pfam" id="PF00620">
    <property type="entry name" value="RhoGAP"/>
    <property type="match status" value="1"/>
</dbReference>
<evidence type="ECO:0000313" key="11">
    <source>
        <dbReference type="EMBL" id="KAK4876305.1"/>
    </source>
</evidence>
<feature type="region of interest" description="Disordered" evidence="9">
    <location>
        <begin position="887"/>
        <end position="910"/>
    </location>
</feature>
<dbReference type="InterPro" id="IPR031896">
    <property type="entry name" value="INPP5B_PH_dom"/>
</dbReference>
<dbReference type="EMBL" id="JARPUR010000005">
    <property type="protein sequence ID" value="KAK4876305.1"/>
    <property type="molecule type" value="Genomic_DNA"/>
</dbReference>
<dbReference type="FunFam" id="1.10.555.10:FF:000012">
    <property type="entry name" value="Putative inositol polyphosphate 5-phosphatase OCRL-1"/>
    <property type="match status" value="1"/>
</dbReference>
<keyword evidence="8" id="KW-0968">Cytoplasmic vesicle</keyword>
<sequence>MLLATHENVLTIVQAKFSCTEIVKALHLNASIKQKTWIDENRILALVEHELTYALFIIISEKLKPESISDLTIERAIPIDQHFFCDTDLIPETYSHIVFNIAYKNIKLHFTIEIGFESSNFASEVIRSKEVSVDNDKDFKWLDKYTVGIASITLLDTDMSDQSPDLPIARQKIAQGYEKSANRESLLRYQLSLKEPEYTHQQEFSIFVGTWNVNGQPPTISLKNWLSVDDEPPDVYAIGFQELDLSKEAFLMFDTPREAEWRKAIMDAIHPDTKYRSVAYVRLVGMQLEVLVNNSHYKHVKNVAIDTVGTGILGKMGNKGGVAVRLELHNTSLCFVNAHLAAGVEEVDRRNQDYNDINQRANFRRHPYTIREHDQVYWLGDLNYRITEQTAFQVKKHLANDDLSSVLLADQLNQQKDLSKVLQDYTEGDITFQPTYKFDLNTDIYDTSEKARAPAWTDRILWRGKGIHQIAYRSHMDLKISDHKPVSGLFKSEISVIDQNKYRKVHEELLKKMDKLENEFLPQVTVDQTEVTFDLVKFREPQYKDIIIANTGQVLAEFEFIKKLDDVSYCKDWLSITPFSGCIRPGEKCDLRLTVNLEQPLETIYDILVLHLIGGKDMFITVSGECQRSCFTTSIATLSRAPVPLLQLTPDQFKHAENQQSPVLYSVPRELWLLIDYLYRNGLKTRELFETSALHEEVIRIRDWLDLGSMDPIPGSIYAVAEALLLFLSYTRDPIIPYHLHDTCIAAASNYQNCKQIIMQKMLDLDRNVFLYLVMFLQELLKCSNENGTDAKTLATIFGDILLRDPVRNSRPQANRGKASFIYHFLINDQSPLIMPSGLQKYEQNDGRINCWAYSIIGQKNNCDDNLRKYWEYPDAEDPFALSEDFLKDGNFKPDNDGNQSSKDTQSSEN</sequence>
<comment type="caution">
    <text evidence="11">The sequence shown here is derived from an EMBL/GenBank/DDBJ whole genome shotgun (WGS) entry which is preliminary data.</text>
</comment>
<dbReference type="InterPro" id="IPR008936">
    <property type="entry name" value="Rho_GTPase_activation_prot"/>
</dbReference>
<evidence type="ECO:0000259" key="10">
    <source>
        <dbReference type="PROSITE" id="PS50238"/>
    </source>
</evidence>
<dbReference type="Proteomes" id="UP001353858">
    <property type="component" value="Unassembled WGS sequence"/>
</dbReference>
<dbReference type="AlphaFoldDB" id="A0AAN7Q1W9"/>
<evidence type="ECO:0000256" key="9">
    <source>
        <dbReference type="SAM" id="MobiDB-lite"/>
    </source>
</evidence>
<dbReference type="InterPro" id="IPR037793">
    <property type="entry name" value="OCRL1/INPP5B_INPP5c"/>
</dbReference>
<dbReference type="InterPro" id="IPR013783">
    <property type="entry name" value="Ig-like_fold"/>
</dbReference>
<evidence type="ECO:0000256" key="4">
    <source>
        <dbReference type="ARBA" id="ARBA00022753"/>
    </source>
</evidence>
<dbReference type="GO" id="GO:0046856">
    <property type="term" value="P:phosphatidylinositol dephosphorylation"/>
    <property type="evidence" value="ECO:0007669"/>
    <property type="project" value="InterPro"/>
</dbReference>
<dbReference type="Gene3D" id="2.30.29.110">
    <property type="match status" value="1"/>
</dbReference>
<evidence type="ECO:0000256" key="7">
    <source>
        <dbReference type="ARBA" id="ARBA00023136"/>
    </source>
</evidence>
<dbReference type="Pfam" id="PF16776">
    <property type="entry name" value="INPP5B_PH"/>
    <property type="match status" value="1"/>
</dbReference>
<keyword evidence="5" id="KW-0378">Hydrolase</keyword>
<dbReference type="Pfam" id="PF21310">
    <property type="entry name" value="OCRL-like_ASH"/>
    <property type="match status" value="1"/>
</dbReference>
<dbReference type="GO" id="GO:0031901">
    <property type="term" value="C:early endosome membrane"/>
    <property type="evidence" value="ECO:0007669"/>
    <property type="project" value="UniProtKB-SubCell"/>
</dbReference>
<evidence type="ECO:0000256" key="1">
    <source>
        <dbReference type="ARBA" id="ARBA00004146"/>
    </source>
</evidence>
<dbReference type="PROSITE" id="PS50238">
    <property type="entry name" value="RHOGAP"/>
    <property type="match status" value="1"/>
</dbReference>
<dbReference type="SUPFAM" id="SSF48350">
    <property type="entry name" value="GTPase activation domain, GAP"/>
    <property type="match status" value="1"/>
</dbReference>
<keyword evidence="6" id="KW-0443">Lipid metabolism</keyword>
<dbReference type="GO" id="GO:0030670">
    <property type="term" value="C:phagocytic vesicle membrane"/>
    <property type="evidence" value="ECO:0007669"/>
    <property type="project" value="UniProtKB-SubCell"/>
</dbReference>
<dbReference type="GO" id="GO:0007165">
    <property type="term" value="P:signal transduction"/>
    <property type="evidence" value="ECO:0007669"/>
    <property type="project" value="InterPro"/>
</dbReference>
<dbReference type="InterPro" id="IPR046985">
    <property type="entry name" value="IP5"/>
</dbReference>
<dbReference type="InterPro" id="IPR000198">
    <property type="entry name" value="RhoGAP_dom"/>
</dbReference>
<dbReference type="GO" id="GO:0052745">
    <property type="term" value="F:inositol phosphate phosphatase activity"/>
    <property type="evidence" value="ECO:0007669"/>
    <property type="project" value="InterPro"/>
</dbReference>
<feature type="compositionally biased region" description="Polar residues" evidence="9">
    <location>
        <begin position="897"/>
        <end position="910"/>
    </location>
</feature>
<dbReference type="Gene3D" id="3.60.10.10">
    <property type="entry name" value="Endonuclease/exonuclease/phosphatase"/>
    <property type="match status" value="1"/>
</dbReference>
<name>A0AAN7Q1W9_9COLE</name>
<evidence type="ECO:0000256" key="8">
    <source>
        <dbReference type="ARBA" id="ARBA00023329"/>
    </source>
</evidence>
<dbReference type="CDD" id="cd04380">
    <property type="entry name" value="RhoGAP_OCRL1"/>
    <property type="match status" value="1"/>
</dbReference>
<dbReference type="InterPro" id="IPR048869">
    <property type="entry name" value="OCRL-1_2_ASH"/>
</dbReference>
<dbReference type="CDD" id="cd09093">
    <property type="entry name" value="INPP5c_INPP5B"/>
    <property type="match status" value="1"/>
</dbReference>
<comment type="similarity">
    <text evidence="3">Belongs to the inositol 1,4,5-trisphosphate 5-phosphatase type II family.</text>
</comment>
<protein>
    <recommendedName>
        <fullName evidence="10">Rho-GAP domain-containing protein</fullName>
    </recommendedName>
</protein>
<dbReference type="SMART" id="SM00128">
    <property type="entry name" value="IPPc"/>
    <property type="match status" value="1"/>
</dbReference>
<dbReference type="Pfam" id="PF22669">
    <property type="entry name" value="Exo_endo_phos2"/>
    <property type="match status" value="1"/>
</dbReference>